<dbReference type="GO" id="GO:0005634">
    <property type="term" value="C:nucleus"/>
    <property type="evidence" value="ECO:0007669"/>
    <property type="project" value="UniProtKB-SubCell"/>
</dbReference>
<name>A0A6J0MC95_RAPSA</name>
<dbReference type="InterPro" id="IPR001356">
    <property type="entry name" value="HD"/>
</dbReference>
<dbReference type="PROSITE" id="PS50071">
    <property type="entry name" value="HOMEOBOX_2"/>
    <property type="match status" value="1"/>
</dbReference>
<evidence type="ECO:0000259" key="11">
    <source>
        <dbReference type="PROSITE" id="PS50071"/>
    </source>
</evidence>
<dbReference type="GO" id="GO:0003700">
    <property type="term" value="F:DNA-binding transcription factor activity"/>
    <property type="evidence" value="ECO:0007669"/>
    <property type="project" value="InterPro"/>
</dbReference>
<comment type="subcellular location">
    <subcellularLocation>
        <location evidence="1 9 10">Nucleus</location>
    </subcellularLocation>
</comment>
<evidence type="ECO:0000256" key="5">
    <source>
        <dbReference type="ARBA" id="ARBA00023155"/>
    </source>
</evidence>
<feature type="domain" description="Homeobox" evidence="11">
    <location>
        <begin position="6"/>
        <end position="71"/>
    </location>
</feature>
<protein>
    <submittedName>
        <fullName evidence="13">WUSCHEL-related homeobox 7-like</fullName>
    </submittedName>
</protein>
<keyword evidence="12" id="KW-1185">Reference proteome</keyword>
<dbReference type="FunFam" id="1.10.10.60:FF:000118">
    <property type="entry name" value="WUSCHEL-related homeobox 11"/>
    <property type="match status" value="1"/>
</dbReference>
<organism evidence="12 13">
    <name type="scientific">Raphanus sativus</name>
    <name type="common">Radish</name>
    <name type="synonym">Raphanus raphanistrum var. sativus</name>
    <dbReference type="NCBI Taxonomy" id="3726"/>
    <lineage>
        <taxon>Eukaryota</taxon>
        <taxon>Viridiplantae</taxon>
        <taxon>Streptophyta</taxon>
        <taxon>Embryophyta</taxon>
        <taxon>Tracheophyta</taxon>
        <taxon>Spermatophyta</taxon>
        <taxon>Magnoliopsida</taxon>
        <taxon>eudicotyledons</taxon>
        <taxon>Gunneridae</taxon>
        <taxon>Pentapetalae</taxon>
        <taxon>rosids</taxon>
        <taxon>malvids</taxon>
        <taxon>Brassicales</taxon>
        <taxon>Brassicaceae</taxon>
        <taxon>Brassiceae</taxon>
        <taxon>Raphanus</taxon>
    </lineage>
</organism>
<evidence type="ECO:0000256" key="6">
    <source>
        <dbReference type="ARBA" id="ARBA00023163"/>
    </source>
</evidence>
<evidence type="ECO:0000256" key="10">
    <source>
        <dbReference type="RuleBase" id="RU000682"/>
    </source>
</evidence>
<dbReference type="Pfam" id="PF00046">
    <property type="entry name" value="Homeodomain"/>
    <property type="match status" value="1"/>
</dbReference>
<dbReference type="OrthoDB" id="1845355at2759"/>
<dbReference type="RefSeq" id="XP_018469689.1">
    <property type="nucleotide sequence ID" value="XM_018614187.2"/>
</dbReference>
<dbReference type="CDD" id="cd00086">
    <property type="entry name" value="homeodomain"/>
    <property type="match status" value="1"/>
</dbReference>
<reference evidence="13" key="2">
    <citation type="submission" date="2025-08" db="UniProtKB">
        <authorList>
            <consortium name="RefSeq"/>
        </authorList>
    </citation>
    <scope>IDENTIFICATION</scope>
    <source>
        <tissue evidence="13">Leaf</tissue>
    </source>
</reference>
<dbReference type="SUPFAM" id="SSF46689">
    <property type="entry name" value="Homeodomain-like"/>
    <property type="match status" value="1"/>
</dbReference>
<evidence type="ECO:0000256" key="7">
    <source>
        <dbReference type="ARBA" id="ARBA00023242"/>
    </source>
</evidence>
<evidence type="ECO:0000256" key="2">
    <source>
        <dbReference type="ARBA" id="ARBA00022473"/>
    </source>
</evidence>
<evidence type="ECO:0000256" key="3">
    <source>
        <dbReference type="ARBA" id="ARBA00023015"/>
    </source>
</evidence>
<gene>
    <name evidence="13" type="primary">LOC108841429</name>
</gene>
<evidence type="ECO:0000256" key="9">
    <source>
        <dbReference type="PROSITE-ProRule" id="PRU00108"/>
    </source>
</evidence>
<keyword evidence="3" id="KW-0805">Transcription regulation</keyword>
<feature type="DNA-binding region" description="Homeobox" evidence="9">
    <location>
        <begin position="8"/>
        <end position="72"/>
    </location>
</feature>
<evidence type="ECO:0000256" key="4">
    <source>
        <dbReference type="ARBA" id="ARBA00023125"/>
    </source>
</evidence>
<evidence type="ECO:0000256" key="1">
    <source>
        <dbReference type="ARBA" id="ARBA00004123"/>
    </source>
</evidence>
<dbReference type="Proteomes" id="UP000504610">
    <property type="component" value="Chromosome 2"/>
</dbReference>
<dbReference type="GO" id="GO:0099402">
    <property type="term" value="P:plant organ development"/>
    <property type="evidence" value="ECO:0007669"/>
    <property type="project" value="InterPro"/>
</dbReference>
<dbReference type="InterPro" id="IPR044555">
    <property type="entry name" value="WUSCHEL-like"/>
</dbReference>
<comment type="similarity">
    <text evidence="8">Belongs to the WUS homeobox family.</text>
</comment>
<sequence>MGGGGTGTKCGRWNPTGEQVKLLTDLFNAGLRTPSTDQIQKISTELSVYGKIESKNVFYWFQNHKARERQKRRKISTVDFDHCQETNLSLPHRDKPCHYRPPPKDTFETCEVDDKVIETLQLFPLSKVERTRASITTASHNEYIREQVNTTVFSTYSSCGAETEHPPLDLRLSFL</sequence>
<dbReference type="KEGG" id="rsz:108841429"/>
<dbReference type="Gene3D" id="1.10.10.60">
    <property type="entry name" value="Homeodomain-like"/>
    <property type="match status" value="1"/>
</dbReference>
<dbReference type="PANTHER" id="PTHR45940:SF3">
    <property type="entry name" value="WUSCHEL-RELATED HOMEOBOX 7"/>
    <property type="match status" value="1"/>
</dbReference>
<keyword evidence="2" id="KW-0217">Developmental protein</keyword>
<proteinExistence type="inferred from homology"/>
<dbReference type="GeneID" id="108841429"/>
<keyword evidence="6" id="KW-0804">Transcription</keyword>
<dbReference type="PANTHER" id="PTHR45940">
    <property type="entry name" value="WUSCHEL-RELATED HOMEOBOX 1-RELATED"/>
    <property type="match status" value="1"/>
</dbReference>
<keyword evidence="4 9" id="KW-0238">DNA-binding</keyword>
<dbReference type="AlphaFoldDB" id="A0A6J0MC95"/>
<dbReference type="SMART" id="SM00389">
    <property type="entry name" value="HOX"/>
    <property type="match status" value="1"/>
</dbReference>
<evidence type="ECO:0000313" key="12">
    <source>
        <dbReference type="Proteomes" id="UP000504610"/>
    </source>
</evidence>
<dbReference type="SMR" id="A0A6J0MC95"/>
<dbReference type="InterPro" id="IPR009057">
    <property type="entry name" value="Homeodomain-like_sf"/>
</dbReference>
<accession>A0A6J0MC95</accession>
<evidence type="ECO:0000313" key="13">
    <source>
        <dbReference type="RefSeq" id="XP_018469689.1"/>
    </source>
</evidence>
<keyword evidence="7 9" id="KW-0539">Nucleus</keyword>
<keyword evidence="5 9" id="KW-0371">Homeobox</keyword>
<evidence type="ECO:0000256" key="8">
    <source>
        <dbReference type="ARBA" id="ARBA00024040"/>
    </source>
</evidence>
<dbReference type="GO" id="GO:0003677">
    <property type="term" value="F:DNA binding"/>
    <property type="evidence" value="ECO:0007669"/>
    <property type="project" value="UniProtKB-UniRule"/>
</dbReference>
<reference evidence="12" key="1">
    <citation type="journal article" date="2019" name="Database">
        <title>The radish genome database (RadishGD): an integrated information resource for radish genomics.</title>
        <authorList>
            <person name="Yu H.J."/>
            <person name="Baek S."/>
            <person name="Lee Y.J."/>
            <person name="Cho A."/>
            <person name="Mun J.H."/>
        </authorList>
    </citation>
    <scope>NUCLEOTIDE SEQUENCE [LARGE SCALE GENOMIC DNA]</scope>
    <source>
        <strain evidence="12">cv. WK10039</strain>
    </source>
</reference>